<dbReference type="InterPro" id="IPR037185">
    <property type="entry name" value="EmrE-like"/>
</dbReference>
<feature type="transmembrane region" description="Helical" evidence="6">
    <location>
        <begin position="137"/>
        <end position="155"/>
    </location>
</feature>
<evidence type="ECO:0000256" key="3">
    <source>
        <dbReference type="ARBA" id="ARBA00022692"/>
    </source>
</evidence>
<keyword evidence="3 6" id="KW-0812">Transmembrane</keyword>
<comment type="similarity">
    <text evidence="2">Belongs to the drug/metabolite transporter (DMT) superfamily. Plant drug/metabolite exporter (P-DME) (TC 2.A.7.4) family.</text>
</comment>
<accession>A0A8X8WXM8</accession>
<evidence type="ECO:0000256" key="2">
    <source>
        <dbReference type="ARBA" id="ARBA00007635"/>
    </source>
</evidence>
<feature type="transmembrane region" description="Helical" evidence="6">
    <location>
        <begin position="12"/>
        <end position="33"/>
    </location>
</feature>
<feature type="transmembrane region" description="Helical" evidence="6">
    <location>
        <begin position="301"/>
        <end position="320"/>
    </location>
</feature>
<protein>
    <recommendedName>
        <fullName evidence="7">EamA domain-containing protein</fullName>
    </recommendedName>
</protein>
<name>A0A8X8WXM8_SALSN</name>
<dbReference type="GO" id="GO:0016020">
    <property type="term" value="C:membrane"/>
    <property type="evidence" value="ECO:0007669"/>
    <property type="project" value="UniProtKB-SubCell"/>
</dbReference>
<feature type="transmembrane region" description="Helical" evidence="6">
    <location>
        <begin position="108"/>
        <end position="125"/>
    </location>
</feature>
<feature type="transmembrane region" description="Helical" evidence="6">
    <location>
        <begin position="74"/>
        <end position="96"/>
    </location>
</feature>
<evidence type="ECO:0000256" key="6">
    <source>
        <dbReference type="SAM" id="Phobius"/>
    </source>
</evidence>
<feature type="domain" description="EamA" evidence="7">
    <location>
        <begin position="13"/>
        <end position="152"/>
    </location>
</feature>
<evidence type="ECO:0000256" key="4">
    <source>
        <dbReference type="ARBA" id="ARBA00022989"/>
    </source>
</evidence>
<keyword evidence="9" id="KW-1185">Reference proteome</keyword>
<feature type="transmembrane region" description="Helical" evidence="6">
    <location>
        <begin position="210"/>
        <end position="229"/>
    </location>
</feature>
<reference evidence="8" key="1">
    <citation type="submission" date="2018-01" db="EMBL/GenBank/DDBJ databases">
        <authorList>
            <person name="Mao J.F."/>
        </authorList>
    </citation>
    <scope>NUCLEOTIDE SEQUENCE</scope>
    <source>
        <strain evidence="8">Huo1</strain>
        <tissue evidence="8">Leaf</tissue>
    </source>
</reference>
<feature type="transmembrane region" description="Helical" evidence="6">
    <location>
        <begin position="39"/>
        <end position="62"/>
    </location>
</feature>
<evidence type="ECO:0000256" key="1">
    <source>
        <dbReference type="ARBA" id="ARBA00004141"/>
    </source>
</evidence>
<evidence type="ECO:0000256" key="5">
    <source>
        <dbReference type="ARBA" id="ARBA00023136"/>
    </source>
</evidence>
<dbReference type="Pfam" id="PF00892">
    <property type="entry name" value="EamA"/>
    <property type="match status" value="2"/>
</dbReference>
<reference evidence="8" key="2">
    <citation type="submission" date="2020-08" db="EMBL/GenBank/DDBJ databases">
        <title>Plant Genome Project.</title>
        <authorList>
            <person name="Zhang R.-G."/>
        </authorList>
    </citation>
    <scope>NUCLEOTIDE SEQUENCE</scope>
    <source>
        <strain evidence="8">Huo1</strain>
        <tissue evidence="8">Leaf</tissue>
    </source>
</reference>
<dbReference type="InterPro" id="IPR000620">
    <property type="entry name" value="EamA_dom"/>
</dbReference>
<proteinExistence type="inferred from homology"/>
<evidence type="ECO:0000259" key="7">
    <source>
        <dbReference type="Pfam" id="PF00892"/>
    </source>
</evidence>
<dbReference type="AlphaFoldDB" id="A0A8X8WXM8"/>
<comment type="caution">
    <text evidence="8">The sequence shown here is derived from an EMBL/GenBank/DDBJ whole genome shotgun (WGS) entry which is preliminary data.</text>
</comment>
<evidence type="ECO:0000313" key="8">
    <source>
        <dbReference type="EMBL" id="KAG6402940.1"/>
    </source>
</evidence>
<dbReference type="PANTHER" id="PTHR31218">
    <property type="entry name" value="WAT1-RELATED PROTEIN"/>
    <property type="match status" value="1"/>
</dbReference>
<dbReference type="EMBL" id="PNBA02000013">
    <property type="protein sequence ID" value="KAG6402940.1"/>
    <property type="molecule type" value="Genomic_DNA"/>
</dbReference>
<feature type="transmembrane region" description="Helical" evidence="6">
    <location>
        <begin position="278"/>
        <end position="295"/>
    </location>
</feature>
<sequence length="436" mass="48310">MELRKGMMDARVLLGMLVVQVIAAGLQLLSRVILSEGTFIFALLTYRNILAALCVAPFALYFERGALKKINFAAFFWLFMVALTGILLAMGLFYYGLKDTSATYATNFLNLIPILTFIFSIILRIEKLNLHTKGGKIKSLGAILCFAGILTMALYKGKSFNLSAHNHHKIVIKTHQNNIRGTLLLIGSSISYGFWFILQVKLFKVFPYRYSGTMIICCIASVQATVVGLCMDTKVKSWRLGWNLQLLTILYSATLATGVTYALISMVVAEKGPTYPSMFNPLSLLFILIIEAIFFGQELYVGSLIGMALIVAGLYSFLWGSDNDRKATPPPLPLKEIGSGGYAEERMESGRFRKANAEESLLNEMTNNIAIYKLLHLFPITDPQFLYHLNYGKRIRGVLDRTHTALLQGRADVGGQLGREAHDLGAPPNTFASSVV</sequence>
<keyword evidence="4 6" id="KW-1133">Transmembrane helix</keyword>
<feature type="domain" description="EamA" evidence="7">
    <location>
        <begin position="180"/>
        <end position="316"/>
    </location>
</feature>
<dbReference type="InterPro" id="IPR030184">
    <property type="entry name" value="WAT1-related"/>
</dbReference>
<evidence type="ECO:0000313" key="9">
    <source>
        <dbReference type="Proteomes" id="UP000298416"/>
    </source>
</evidence>
<gene>
    <name evidence="8" type="ORF">SASPL_135154</name>
</gene>
<keyword evidence="5 6" id="KW-0472">Membrane</keyword>
<organism evidence="8">
    <name type="scientific">Salvia splendens</name>
    <name type="common">Scarlet sage</name>
    <dbReference type="NCBI Taxonomy" id="180675"/>
    <lineage>
        <taxon>Eukaryota</taxon>
        <taxon>Viridiplantae</taxon>
        <taxon>Streptophyta</taxon>
        <taxon>Embryophyta</taxon>
        <taxon>Tracheophyta</taxon>
        <taxon>Spermatophyta</taxon>
        <taxon>Magnoliopsida</taxon>
        <taxon>eudicotyledons</taxon>
        <taxon>Gunneridae</taxon>
        <taxon>Pentapetalae</taxon>
        <taxon>asterids</taxon>
        <taxon>lamiids</taxon>
        <taxon>Lamiales</taxon>
        <taxon>Lamiaceae</taxon>
        <taxon>Nepetoideae</taxon>
        <taxon>Mentheae</taxon>
        <taxon>Salviinae</taxon>
        <taxon>Salvia</taxon>
        <taxon>Salvia subgen. Calosphace</taxon>
        <taxon>core Calosphace</taxon>
    </lineage>
</organism>
<dbReference type="Proteomes" id="UP000298416">
    <property type="component" value="Unassembled WGS sequence"/>
</dbReference>
<comment type="subcellular location">
    <subcellularLocation>
        <location evidence="1">Membrane</location>
        <topology evidence="1">Multi-pass membrane protein</topology>
    </subcellularLocation>
</comment>
<dbReference type="GO" id="GO:0022857">
    <property type="term" value="F:transmembrane transporter activity"/>
    <property type="evidence" value="ECO:0007669"/>
    <property type="project" value="InterPro"/>
</dbReference>
<feature type="transmembrane region" description="Helical" evidence="6">
    <location>
        <begin position="249"/>
        <end position="269"/>
    </location>
</feature>
<feature type="transmembrane region" description="Helical" evidence="6">
    <location>
        <begin position="179"/>
        <end position="198"/>
    </location>
</feature>
<dbReference type="SUPFAM" id="SSF103481">
    <property type="entry name" value="Multidrug resistance efflux transporter EmrE"/>
    <property type="match status" value="2"/>
</dbReference>